<feature type="region of interest" description="Disordered" evidence="1">
    <location>
        <begin position="6542"/>
        <end position="6565"/>
    </location>
</feature>
<feature type="domain" description="RapA2 cadherin-like" evidence="3">
    <location>
        <begin position="6203"/>
        <end position="6290"/>
    </location>
</feature>
<dbReference type="SUPFAM" id="SSF49313">
    <property type="entry name" value="Cadherin-like"/>
    <property type="match status" value="8"/>
</dbReference>
<evidence type="ECO:0000313" key="4">
    <source>
        <dbReference type="EMBL" id="KNE27762.1"/>
    </source>
</evidence>
<dbReference type="SUPFAM" id="SSF50939">
    <property type="entry name" value="Sialidases"/>
    <property type="match status" value="1"/>
</dbReference>
<dbReference type="CDD" id="cd11304">
    <property type="entry name" value="Cadherin_repeat"/>
    <property type="match status" value="1"/>
</dbReference>
<evidence type="ECO:0000259" key="2">
    <source>
        <dbReference type="Pfam" id="PF14252"/>
    </source>
</evidence>
<dbReference type="Gene3D" id="2.60.40.10">
    <property type="entry name" value="Immunoglobulins"/>
    <property type="match status" value="2"/>
</dbReference>
<accession>A0AAW3I556</accession>
<evidence type="ECO:0000313" key="5">
    <source>
        <dbReference type="Proteomes" id="UP000037511"/>
    </source>
</evidence>
<evidence type="ECO:0000259" key="3">
    <source>
        <dbReference type="Pfam" id="PF17803"/>
    </source>
</evidence>
<dbReference type="InterPro" id="IPR013783">
    <property type="entry name" value="Ig-like_fold"/>
</dbReference>
<feature type="domain" description="RapA2 cadherin-like" evidence="3">
    <location>
        <begin position="1164"/>
        <end position="1245"/>
    </location>
</feature>
<dbReference type="Gene3D" id="2.60.40.2810">
    <property type="match status" value="8"/>
</dbReference>
<evidence type="ECO:0000256" key="1">
    <source>
        <dbReference type="SAM" id="MobiDB-lite"/>
    </source>
</evidence>
<organism evidence="4 5">
    <name type="scientific">Achromobacter spanius</name>
    <dbReference type="NCBI Taxonomy" id="217203"/>
    <lineage>
        <taxon>Bacteria</taxon>
        <taxon>Pseudomonadati</taxon>
        <taxon>Pseudomonadota</taxon>
        <taxon>Betaproteobacteria</taxon>
        <taxon>Burkholderiales</taxon>
        <taxon>Alcaligenaceae</taxon>
        <taxon>Achromobacter</taxon>
    </lineage>
</organism>
<dbReference type="InterPro" id="IPR040853">
    <property type="entry name" value="RapA2_cadherin-like"/>
</dbReference>
<dbReference type="GO" id="GO:0016020">
    <property type="term" value="C:membrane"/>
    <property type="evidence" value="ECO:0007669"/>
    <property type="project" value="InterPro"/>
</dbReference>
<feature type="domain" description="DUF4347" evidence="2">
    <location>
        <begin position="56"/>
        <end position="210"/>
    </location>
</feature>
<dbReference type="InterPro" id="IPR028974">
    <property type="entry name" value="TSP_type-3_rpt"/>
</dbReference>
<gene>
    <name evidence="4" type="ORF">AFM18_11035</name>
</gene>
<proteinExistence type="predicted"/>
<evidence type="ECO:0008006" key="6">
    <source>
        <dbReference type="Google" id="ProtNLM"/>
    </source>
</evidence>
<dbReference type="InterPro" id="IPR015919">
    <property type="entry name" value="Cadherin-like_sf"/>
</dbReference>
<dbReference type="Gene3D" id="4.10.1080.10">
    <property type="entry name" value="TSP type-3 repeat"/>
    <property type="match status" value="1"/>
</dbReference>
<dbReference type="Pfam" id="PF17963">
    <property type="entry name" value="Big_9"/>
    <property type="match status" value="39"/>
</dbReference>
<dbReference type="PANTHER" id="PTHR10199:SF119">
    <property type="entry name" value="RE20510P"/>
    <property type="match status" value="1"/>
</dbReference>
<dbReference type="InterPro" id="IPR025592">
    <property type="entry name" value="DUF4347"/>
</dbReference>
<dbReference type="PANTHER" id="PTHR10199">
    <property type="entry name" value="THROMBOSPONDIN"/>
    <property type="match status" value="1"/>
</dbReference>
<protein>
    <recommendedName>
        <fullName evidence="6">Tandem-95 repeat protein</fullName>
    </recommendedName>
</protein>
<dbReference type="Proteomes" id="UP000037511">
    <property type="component" value="Unassembled WGS sequence"/>
</dbReference>
<reference evidence="4 5" key="1">
    <citation type="submission" date="2015-07" db="EMBL/GenBank/DDBJ databases">
        <title>Draft genome of Achromobacter spanius.</title>
        <authorList>
            <person name="Wang X."/>
        </authorList>
    </citation>
    <scope>NUCLEOTIDE SEQUENCE [LARGE SCALE GENOMIC DNA]</scope>
    <source>
        <strain evidence="4 5">CGMCC9173</strain>
    </source>
</reference>
<dbReference type="InterPro" id="IPR018247">
    <property type="entry name" value="EF_Hand_1_Ca_BS"/>
</dbReference>
<dbReference type="Gene3D" id="2.60.40.3440">
    <property type="match status" value="27"/>
</dbReference>
<dbReference type="Pfam" id="PF17803">
    <property type="entry name" value="Cadherin_4"/>
    <property type="match status" value="2"/>
</dbReference>
<dbReference type="Pfam" id="PF14252">
    <property type="entry name" value="DUF4347"/>
    <property type="match status" value="1"/>
</dbReference>
<name>A0AAW3I556_9BURK</name>
<dbReference type="GO" id="GO:0005509">
    <property type="term" value="F:calcium ion binding"/>
    <property type="evidence" value="ECO:0007669"/>
    <property type="project" value="InterPro"/>
</dbReference>
<sequence>MLDAAMAQTAQDVAQAVPDAPPAAETQAHAELIAALGAVEQHKAAASEPTEPRSEVYFIDRTVEEADTLAQSLPPGAELHYIEPGVDGLRFIADTLNGRQDVDAIHILSHGEAGMLQLGTATLTLESMQGEYRDELMQIGAALSADADVLLYGCDFGQGEAGEAAVHTLAVITGADVAASTDTTGALALGGDWTLERQSGSVEAVAVSAQDWNYALAPPVLNTLLNLSYTGVEDAPAPVGAVGTTISAYTAGLSDVDPGALKGIALTAAVGTNGTWWYTLDGGTNWTAVGTVSGTSALLLSDTPDSRIYFQSNTNFNGSAGNALTLRGWDQSAGTAGTKVNPTTISGAVSIASDTVAVTVTAVNDAPVLNVDTRNLSTINEDLNASVPAPAPTGGVGTSVNNFIESVSDIDSGSLTGVAIVGADTANGTWWYSINNGTTWAEMGTLSDSNALLLVNSGDSHVYFRPNADYNGTASLTIRAWDQTSGTNGGTADASVNGGTTAYSSATGAVNIIVNPIVDIVANTATTAEETAVIINVLANDSFENSGRAVTAINGTAITVGGPAVSVANGSVVLNADGTITFTPGLDFPGAAASANTVFTYTATSGGASETANVTVTVTQVQDAPRIDLDGITLGTDYSNTLDEGTAAIGRQVSVTDPENNNLASMTISLSGAMAGDLLTLGGTVTGITASYNSGTGVLTLSGNTTLANYQTALGLVNFSTTSGSTAARTISVQATSALAPTASNVAVSTITPIDTDGDGVANTADLDDDNDGILDSVESLATTPSLIDGSMEGALGVAHTENESLNFSIDGTGFTDAAATPDTWKGTFSLAGSGQWAGAMNGVPGAAEGQVFMAIYSGFVEEAAQMIIPASAGIQVGDVVHISFQEIFGGVNGETIPGMEAYFIVTVDGVSYNADTLTYNGNNFKTWSTGGITFTATSTAPVVVFSIGRPNGGDGAYLGLDDVRVYKVSSLTAAQDRDGDGLVDRLDLDSDNDGITDNVEAQSTAGYQPPSGQGMAMVDVDDDGLDDRYDADTVSVNRTTEAASLGLTPVDSDADGTTDVYDADSDNDGTADVAERGDGQATSVTSTTDTDQDGLLDIFEHGTVNDGFDVQDGNVITNGSGLSATVTGFTLSDSDGDILADGSNAQVLSADLDWRDNFVGVAPPVALADSATAVEDTPLSVSAAAGLLANDTFNRDGSLTAASYDSNADGTPDTAITVGAATTLLRNGIPTGILTLNADGSYTFAPAANYDGLVPLVRYTITTPGGSSNGDLSLAITPVNDAPVLADTSLTVVGVMPSNGAPSNQVGILISDLVGGVTDADTGAVKGVAVTAINSSGTLYYSLNNGANWTQVTTLTEATARLLAADGVTRLYFRPNTGVVGNVADALTFRAWDQTSGTNGGTGDATVNGAATAYSGTTDTILMRANTAPVLDTSLDLLYTGLEDAPTPTGAVGVLVSHFTAGLSDADAGALKGVAIISITGTHGDWWYTLDGGTTWTAMGSVSTSNALLLPDDPNARIYYVPDPGFTGDATIEMSLRGWDQSSGTAGNKVTIGTSNAFSSASDSVEVFITNVNDAPVLNVATRNLTTINEDLNASVPAPVPTGAVGTSVNNFIGSTSDADSGALTGVAIVGADATNGTWWYSINNGTNWTQMSAVSDTSALLLINSSNSRVYFRPNADYNGTAPLTIRAWDQTSGANGATADASVNGGDTAFSSMTASVGLLINAIADIAPDTLVSTEDTAVIINVLGNDTFENSGRFISAINGTAITAGGAAVSVANGSVVLNVDGTLTFTPNADYPGNLASGTVNFTYTVTSGVMTETANVMITVTQVQDAARVDLNGATAGFDHSTTYDQTTISIGNLVSVTDPENQNLSSMTITLSGATAADVLALGGAVPGITANYNSGTGVLTLTGNTTLANYQTALGLVTFTTTSTSATTRTISVQATSVAFPTASNVAVTTITLLDSDGDGATNLADIDDDNDGILDINESGDTDADGIVDRLDLDSDNDGITDSVEAQTTAGYLPPSGQGASIVDVDQDGLDDRYDADTVSVNRTTAAASLGLTPVNTDGDGLADYRDTDSDNDGVADVAERGDGQPTSVTSTTDTDQDGLLDIFEHGTPNDGYAVHDGNVVTSGSGLATTVVSFNLGDTDVDTAIDGSNAVPLTRDFDWRDGLNNPAIDLNSTVGAADGLITYSTSQIGAGAAVNTAAAAADVSDIGDTDIQQLAISVSGVQDGAHEILTLGGTGFALDATATQTVTVDSVDLLINYTVAGGFVITRSGGGVIAHTVLDTLVRGVTYGNTLLSATAGARLFGFVVTDTGGATSASAVSTVQVTPGNRPPVPADPAVAGQTFDPVTGNYAVSATEDTAFNGQVTATDADNDTLTYAVSTQPLHGTVVINAMTGMYTYTPAADYNGSDSFVVTVSDGFSSTVASTVNLTVAAVADIANDTITTNEDTTVNIAVSGNDNFDDAGYVITAIDGIAVVVDTPVGVANGTVTLKADGTLDFTPTPNYNGLASFTYTVTSAGTVETATVSVTVTAVADAPMIVDPTVPGQTFDPATGNYAISLNEDGAFAGQVSAVDGDGDTLVYGVDTPATHGSVTVDSATGAYTYTPTADYYGSDSFVISIDDGAGNVILSTVTVTVAAVVDITDDTITTNEDTTVNIAVVANDSFENAGRTITAIDGMAVVVGTPVAVANGSVTLKADGTLDFTPAANYNGSTSFTYTVTSGGVVETASVTVTVTAVADAPMTVDPAVPGQTFDPATGNYAISLNEDGAFTGQVSAVDGDGDTLTYGLDTPATHGMVTVDPATGAYTYTPTADYYGSDSFIISIDDGEGNVTQSTVSVTVAAVVDIVNDTITRDEDTPVNIVVVGNDSFENAGRAITAIDGNAVVVGTPVAVANGAVTLKADGTLDFAPAANYNGSTSFTYTVTSGGAVETATVTVTVTALADAPMTVDPAVPGQTFDPATGNYAVSLNEDAVFNGQVSAVDGDGDILTYGVDTPATHGMVTVDPATGAYTYTPTADYYGSDSFIISIDDGAGNFVLSTVSVTVAAVVDITDDTITTNEDTTVNIAVVGNDSFENAGHAITAIDGMAVVVGAPVVVANGSVTLKADGTLDFAPAANYNGLTSFTYTVTSGGVVETAMVTVTVTAVADAPMTVDPAVPGQVFDPATGNYAISLNEDAVFNGQVSAVDGDGDTLAYGVDTPATHGMVTVDPVTGEYTYTPTADYYGSDSFIISIDDGAGNISLSTVTVTVVAVADITDDTITTDEDTTVNIAVVGNDSFENAGRTITAIDGNAVVVGTPVAVANGSVTLKADGTLDFAPALNYNGSTSFTYTVTSGGAVETASVTVTVTAVADAPMTVDPAVPDQVFDPATGNYAISLNEDGAFTGQVSAVDGDGDTLTYSVSSAATHGMVTVDPTTGAYTYTPTADYYGADSFIISIDDGEGNVTQSTVSVTVAAVVDITDDTITTNEDTTVNISVVGNDSFENAGRTITAIDGIAVVVGAPVLVNNGSVTLKADGTLDFAPAANYNGSTSFTYTVTSGGVVETATVTVTVTAVADAPMTVDPAVPGQTFDPATGNYAISLNEDAVFNGQVSAVDGDGDSLLYSVNSAATHGMVTVDPATGAYTYTPTADYYGSDSFIISIDDGEGNVTQSTVSVTVAAVVDITDDTITTNEDTTVNIAVFGNDSFENAGHAITAIDGNAILVGIPVAVANGSVTLKADGTLDFAPTANYNGSTSFTYTVTSGGAVETSTVTVTVTAVADAPMTVDPAVPGQVFDPATGNYAISLNEDAIFNGQVSAVDGDGDPLTYSVSSAATHGMVTVDPTTGAYTYTPTADYYGADSFIISIDDGEGNVTQSTVSVTVAAVVDITDDTITTNEDTTVNIAIVGNDSFENAGRSVTAIDGIAVMVGVPVLVSNGSVTLKADGTLDFAPAANYNGSTSFTYTVTSGGADETATVTVTVTAVADAPMTVDPAVPGQTFDPATGNYAISLNEDAVFNGQVSAVDGDGDTLTYSVSSAATHGMVTVDPATGAYTYTPTADYYGSDSFIISIDDGEGNVTQSTVSVTVAAVVDITDDTITTNEDTTVNIAVVGNDSFENAGRIISAIDGNAVMVGTPVAVANGSVTLTADGTLDFTPATDFNGPTGFTYTVTSGGAVETATVTVTVTAVADVPVTVDPAVPGQVFDPATGNYAISLNEDGAFNGQVSAVDGDGDTLAYGVDAPATHGVVTVDPVTGAYTYTPTSDYYGSDSFIISIDDGAGNISLSTVTVAVAAVVDIVNDTITTNEDTTVNIAAVGNDSFENAGHAITAIDGIAVVVGTPVLVANGSVTLKADGTLDFTPATDYNGSTSFTYTVTSGGAVETATVTVTVTAVADAPIAVDPAIPGQVFDPATGNYAVSLNEDAVFNGQVSAVDGDGDTLTYSVSSAATHGMVTVDPATGSYTYTPTADYYGSDSFIISIDDGAGNVTQSTVSVTVSAVVDITDDTITTNEDTTVNIAVVGNDSFENAGRIITAIDGNAVMVGTPVAVANGSVTLKADGTLDFAPAANYNGLTSFTYTVTSGGAVETASVTITVTAVADVPVTVDPAVPGQTFDPATGNYAISLNEDGAFTGQVSAVDGDGDTLLYSVNSAATHGMVTVDPATGAYTYTPTADYYGSDSFIISIDDGEGNVTQSTVSVTVAAVVDITDDTITTNEDTTVNIAVFGNDSFENAGHAITAIDGIAVVVGAPVLVANGSVTLKADGTLDFTPATDYNGSTSFTYTVTSGGAVEMATVAVTVTAVADAPVTVDPAVPGQVFDPATGNYAISLNEDAVFSGQVSAVDGDGDTLVYSVSAVATHGMVTVDAVTGAYTYTPTADYYGADSFIISIDDGEGNVTQSTVSVTVAAVVDITHDTITTNEDTTVNIAVVGNDSFENAGRAITAIDGMAVVVGTPVLVSNGSVTLKADGTLDFAPAANYNGLTSFTYTVISGGAVETASVTITVTAVADVPVTVDPAVPGQTFDPATGNYAISLNEDGAFAGQVSAVDGDGDTLVYGVDTPATHGSVTVDSATGAYTYTPTADYYGSDSFVISIDDGAGNVILSTVTVTVAAVVDIADDTVTTNEDTTVNIAVVGNDSFENAGRTITAIDGNAVVVGTPVAVANGSVTLKADGTLDFDPALNYNGSTSFTYTVTSGGAVEMASVTVTVTAVADVPVTVDPAVPGQVFDPATGNYAISMNEDGAFTGQVSAVDGDGDTLTYSVSSAATQGMVTVDPTTGAYTYTPTADHYGSDSFIISIDDGAGNISLSTVTVTVTAVADIADDTITTNEDTTVNIAVVGNDSFENAGRTITAIDGIAVVVGMPVAVTNGSVTLTADGTLDFTPTTDFNGPTSFTYTVTSGGAVETATVTVTVTAVADAPMTVDPVVPGQTFDPATGNYAISLNEDAVFNGQVSAVDGDGDTLTYSVSSAATRGMVTVDSATGAYTYTPASDYYGTDSFIISIDDGMGSISLSTVTVTVAAVADIVNDTITTNEDSTVNIAVVGNDSFENAGRTITAIDGTAILVGTPVVVANGSVTLKADGTIDFTPATDFNGPTNFTYTVTSGGAVETATVTVTVTAVADAPMTVDPAVPGQTFDPATGNYAISLNEDAVFSGQVSAVDGDGDTLIYGVSTSALHGMVTVDPATGAYTYTPTADYYGADSFIISMDDGTGNISLSTVTVTVAAVVDIASDTITTNEDTTVNIAVVGNDTFENAGFVITAIDGNAVVVGTPIVVANGSVTLKADGTLDFAPTANYNGSTSFTYTVTSGGAVETATVTVTVTAVADVPMMVDPAVPGQTFDPATGNYVISLNEDAVFNGQVSAVDGDGDTLAYSVSSAAMHGMVTVDPATGAYTYTPTGDYYGADSFIISIDDGQGNVTQSTVSVTVAAVVDIANDTVTTNEDTAVNIAVFGNDSFENAGRSITAIDGNAIVVGTPVAVANGSVTLTADGTLDFLPGSHFHGSTSFTYTVTSGGVTETATATINVTAINDVPILVDVRIGGQVLNPVTGEYGVPTTEDTSVAGRVEALDSDGEPLQYTVTTLPAHGAVTLNAATGDYVYTAIGDFHGNDRFVVTITDGSGGLVQTVVNVTVGAIVDIDHDTVTTNEDTPVNIAVQANNTFENAGHVITAIDGSAVVVGTPVAVANGLVTLRANGTLDFAPSTNYNGTTTFTYTVTSGGVTETANVTVNVTAVNDSPVVPAVAVSLPLGGGGLEVSADGGLLAGASDVDGDPLRVTDVSVDGVPGSTPAGSPLAIPGGGTLLVRPDGSYVFTPSTGFTGELVVRYRVSDGNGGFTESTFTLRNSTPLFVEQENFLFVPQSGAGESNIGGNAGLSASEVSSVLINAVNRLGSLNGTADLPQSGGAVLRAVNGVNSLDHLGTFDALGAVLQAVNDISPLNGSGDMGARGGLHQLLGAGLGGGWGDSQAVLSTLPLGGGLQLDLMGRGDQLLFVINGGDGKADMGITLANGAALPAWVQADGRGVVLINRPAGVETLSLRLTSRSGPNAGVDRVITIDFLSGTMREQRASGDSVPRPQTAPDRTPGAAAAPVRLAGTPFSVQLEQAARQHDVEDIALMDLLD</sequence>
<dbReference type="PROSITE" id="PS00018">
    <property type="entry name" value="EF_HAND_1"/>
    <property type="match status" value="1"/>
</dbReference>
<dbReference type="InterPro" id="IPR036278">
    <property type="entry name" value="Sialidase_sf"/>
</dbReference>
<dbReference type="EMBL" id="LGVG01000011">
    <property type="protein sequence ID" value="KNE27762.1"/>
    <property type="molecule type" value="Genomic_DNA"/>
</dbReference>
<dbReference type="SUPFAM" id="SSF103647">
    <property type="entry name" value="TSP type-3 repeat"/>
    <property type="match status" value="3"/>
</dbReference>
<feature type="region of interest" description="Disordered" evidence="1">
    <location>
        <begin position="1064"/>
        <end position="1090"/>
    </location>
</feature>
<dbReference type="NCBIfam" id="NF012211">
    <property type="entry name" value="tand_rpt_95"/>
    <property type="match status" value="42"/>
</dbReference>
<comment type="caution">
    <text evidence="4">The sequence shown here is derived from an EMBL/GenBank/DDBJ whole genome shotgun (WGS) entry which is preliminary data.</text>
</comment>